<dbReference type="Proteomes" id="UP000753908">
    <property type="component" value="Unassembled WGS sequence"/>
</dbReference>
<dbReference type="AlphaFoldDB" id="A0A951PPI7"/>
<sequence>MEQPSDSYSFSYRKKPYHGHFTPQNLVFNANLQDFSQRVGQISNLQSKGKLSAQEAYELIEVLWKQLEGSCYALGILPEDENN</sequence>
<proteinExistence type="predicted"/>
<organism evidence="1 2">
    <name type="scientific">Symplocastrum torsivum CPER-KK1</name>
    <dbReference type="NCBI Taxonomy" id="450513"/>
    <lineage>
        <taxon>Bacteria</taxon>
        <taxon>Bacillati</taxon>
        <taxon>Cyanobacteriota</taxon>
        <taxon>Cyanophyceae</taxon>
        <taxon>Oscillatoriophycideae</taxon>
        <taxon>Oscillatoriales</taxon>
        <taxon>Microcoleaceae</taxon>
        <taxon>Symplocastrum</taxon>
    </lineage>
</organism>
<evidence type="ECO:0000313" key="1">
    <source>
        <dbReference type="EMBL" id="MBW4546384.1"/>
    </source>
</evidence>
<dbReference type="InterPro" id="IPR055643">
    <property type="entry name" value="DUF7219"/>
</dbReference>
<dbReference type="Pfam" id="PF23856">
    <property type="entry name" value="DUF7219"/>
    <property type="match status" value="1"/>
</dbReference>
<comment type="caution">
    <text evidence="1">The sequence shown here is derived from an EMBL/GenBank/DDBJ whole genome shotgun (WGS) entry which is preliminary data.</text>
</comment>
<evidence type="ECO:0000313" key="2">
    <source>
        <dbReference type="Proteomes" id="UP000753908"/>
    </source>
</evidence>
<reference evidence="1" key="2">
    <citation type="journal article" date="2022" name="Microbiol. Resour. Announc.">
        <title>Metagenome Sequencing to Explore Phylogenomics of Terrestrial Cyanobacteria.</title>
        <authorList>
            <person name="Ward R.D."/>
            <person name="Stajich J.E."/>
            <person name="Johansen J.R."/>
            <person name="Huntemann M."/>
            <person name="Clum A."/>
            <person name="Foster B."/>
            <person name="Foster B."/>
            <person name="Roux S."/>
            <person name="Palaniappan K."/>
            <person name="Varghese N."/>
            <person name="Mukherjee S."/>
            <person name="Reddy T.B.K."/>
            <person name="Daum C."/>
            <person name="Copeland A."/>
            <person name="Chen I.A."/>
            <person name="Ivanova N.N."/>
            <person name="Kyrpides N.C."/>
            <person name="Shapiro N."/>
            <person name="Eloe-Fadrosh E.A."/>
            <person name="Pietrasiak N."/>
        </authorList>
    </citation>
    <scope>NUCLEOTIDE SEQUENCE</scope>
    <source>
        <strain evidence="1">CPER-KK1</strain>
    </source>
</reference>
<gene>
    <name evidence="1" type="ORF">KME25_18345</name>
</gene>
<protein>
    <submittedName>
        <fullName evidence="1">Uncharacterized protein</fullName>
    </submittedName>
</protein>
<dbReference type="EMBL" id="JAHHIF010000024">
    <property type="protein sequence ID" value="MBW4546384.1"/>
    <property type="molecule type" value="Genomic_DNA"/>
</dbReference>
<reference evidence="1" key="1">
    <citation type="submission" date="2021-05" db="EMBL/GenBank/DDBJ databases">
        <authorList>
            <person name="Pietrasiak N."/>
            <person name="Ward R."/>
            <person name="Stajich J.E."/>
            <person name="Kurbessoian T."/>
        </authorList>
    </citation>
    <scope>NUCLEOTIDE SEQUENCE</scope>
    <source>
        <strain evidence="1">CPER-KK1</strain>
    </source>
</reference>
<name>A0A951PPI7_9CYAN</name>
<accession>A0A951PPI7</accession>